<gene>
    <name evidence="2" type="ORF">UFOPK4367_01533</name>
</gene>
<name>A0A6J7VMW2_9ZZZZ</name>
<dbReference type="EMBL" id="CAFBRC010000155">
    <property type="protein sequence ID" value="CAB5078198.1"/>
    <property type="molecule type" value="Genomic_DNA"/>
</dbReference>
<feature type="region of interest" description="Disordered" evidence="1">
    <location>
        <begin position="135"/>
        <end position="237"/>
    </location>
</feature>
<dbReference type="AlphaFoldDB" id="A0A6J7VMW2"/>
<sequence length="237" mass="25552">MSGVKPASVSGIPRSWARLSAMAKRRLIRPATASFVSGGFAKEPNSSRLACPCSIRNFPASCKWSGISSPRISNARATRADAATAARAERRRFASSKFAKRLAVARTSRRMRRSSQARTLSWAPRRVNMMAIASPSRITTRSIPRTSRAFATTPRRRAAPTRASAASGPGHVTSRAHERPGSVSDPCARKAPRHAACASQREAETTCGGRPRTGRPRPSMSPVCLASDSPSLVERMR</sequence>
<evidence type="ECO:0000256" key="1">
    <source>
        <dbReference type="SAM" id="MobiDB-lite"/>
    </source>
</evidence>
<protein>
    <submittedName>
        <fullName evidence="2">Unannotated protein</fullName>
    </submittedName>
</protein>
<feature type="compositionally biased region" description="Low complexity" evidence="1">
    <location>
        <begin position="135"/>
        <end position="153"/>
    </location>
</feature>
<accession>A0A6J7VMW2</accession>
<reference evidence="2" key="1">
    <citation type="submission" date="2020-05" db="EMBL/GenBank/DDBJ databases">
        <authorList>
            <person name="Chiriac C."/>
            <person name="Salcher M."/>
            <person name="Ghai R."/>
            <person name="Kavagutti S V."/>
        </authorList>
    </citation>
    <scope>NUCLEOTIDE SEQUENCE</scope>
</reference>
<proteinExistence type="predicted"/>
<evidence type="ECO:0000313" key="2">
    <source>
        <dbReference type="EMBL" id="CAB5078198.1"/>
    </source>
</evidence>
<organism evidence="2">
    <name type="scientific">freshwater metagenome</name>
    <dbReference type="NCBI Taxonomy" id="449393"/>
    <lineage>
        <taxon>unclassified sequences</taxon>
        <taxon>metagenomes</taxon>
        <taxon>ecological metagenomes</taxon>
    </lineage>
</organism>